<evidence type="ECO:0000313" key="3">
    <source>
        <dbReference type="Proteomes" id="UP000672027"/>
    </source>
</evidence>
<keyword evidence="1" id="KW-0812">Transmembrane</keyword>
<organism evidence="2 3">
    <name type="scientific">Candidatus Thiothrix anitrata</name>
    <dbReference type="NCBI Taxonomy" id="2823902"/>
    <lineage>
        <taxon>Bacteria</taxon>
        <taxon>Pseudomonadati</taxon>
        <taxon>Pseudomonadota</taxon>
        <taxon>Gammaproteobacteria</taxon>
        <taxon>Thiotrichales</taxon>
        <taxon>Thiotrichaceae</taxon>
        <taxon>Thiothrix</taxon>
    </lineage>
</organism>
<name>A0ABX7X2B8_9GAMM</name>
<protein>
    <submittedName>
        <fullName evidence="2">Uncharacterized protein</fullName>
    </submittedName>
</protein>
<sequence>MSSSQPSSSPPSSPAVSVRHAILLAIFIYALVAIFLLAFSPKAQASEAETLHAHLLYNVLGRIEYDDGGRFTPVQDATMLQELKAMIATHQLGDGTATAYVRNISRNMLAWAASPTARLLPPQELGSYTLRFVQVDDLKVAVQNFWVKHQDGQREEFQMVLALPAN</sequence>
<dbReference type="Proteomes" id="UP000672027">
    <property type="component" value="Chromosome"/>
</dbReference>
<dbReference type="EMBL" id="CP072800">
    <property type="protein sequence ID" value="QTR48928.1"/>
    <property type="molecule type" value="Genomic_DNA"/>
</dbReference>
<gene>
    <name evidence="2" type="ORF">J8380_11640</name>
</gene>
<keyword evidence="3" id="KW-1185">Reference proteome</keyword>
<keyword evidence="1" id="KW-0472">Membrane</keyword>
<evidence type="ECO:0000256" key="1">
    <source>
        <dbReference type="SAM" id="Phobius"/>
    </source>
</evidence>
<keyword evidence="1" id="KW-1133">Transmembrane helix</keyword>
<feature type="transmembrane region" description="Helical" evidence="1">
    <location>
        <begin position="20"/>
        <end position="39"/>
    </location>
</feature>
<dbReference type="RefSeq" id="WP_210225798.1">
    <property type="nucleotide sequence ID" value="NZ_CP072800.1"/>
</dbReference>
<accession>A0ABX7X2B8</accession>
<proteinExistence type="predicted"/>
<reference evidence="2 3" key="1">
    <citation type="submission" date="2021-04" db="EMBL/GenBank/DDBJ databases">
        <title>Genomics, taxonomy and metabolism of representatives of sulfur bacteria of the genus Thiothrix: Thiothrix fructosivorans QT, Thiothrix unzii A1T and three new species, Thiothrix subterranea sp. nov., Thiothrix litoralis sp. nov. and 'Candidatus Thiothrix anitrata' sp. nov.</title>
        <authorList>
            <person name="Ravin N.V."/>
            <person name="Smolyakov D."/>
            <person name="Rudenko T.S."/>
            <person name="Mardanov A.V."/>
            <person name="Beletsky A.V."/>
            <person name="Markov N.D."/>
            <person name="Fomenkov A.I."/>
            <person name="Roberts R.J."/>
            <person name="Karnachuk O.V."/>
            <person name="Novikov A."/>
            <person name="Grabovich M.Y."/>
        </authorList>
    </citation>
    <scope>NUCLEOTIDE SEQUENCE [LARGE SCALE GENOMIC DNA]</scope>
    <source>
        <strain evidence="2 3">A52</strain>
    </source>
</reference>
<evidence type="ECO:0000313" key="2">
    <source>
        <dbReference type="EMBL" id="QTR48928.1"/>
    </source>
</evidence>